<evidence type="ECO:0000313" key="2">
    <source>
        <dbReference type="EMBL" id="MCC2177379.1"/>
    </source>
</evidence>
<protein>
    <submittedName>
        <fullName evidence="2">Uncharacterized protein</fullName>
    </submittedName>
</protein>
<sequence>MAIIKSTSARRTSTVKSAASKSASSKTAASKSTSSTSSGTLNSNGYRDNFDYSAAIAGTTDSAKRQQLLSERQNKIDSLGLGGKVASNDAVSTWNGTYRPYSVSSTTTGANRVSSLYDAAENARFKRFETARSRIARQLESNLASIENDYAAGMRQTDINARQSAVNNEEKLAALGLNMGARGQAATSGMAETSRIAVDNRYRSDLNSLGQARLSARAAAQNAADEQTAAAESSYYTASENAALQQAQAALSQFNADRDYGLSVAGLTGFLNGTPTLNWRNYQLNVSSAAANAQTRAYEQALERWKTSGYVRQGDAAILGVPAGTPTADVSYKNAALALQRWKNGYGG</sequence>
<dbReference type="AlphaFoldDB" id="A0AAW4VZF3"/>
<gene>
    <name evidence="2" type="ORF">LKD22_09630</name>
</gene>
<dbReference type="EMBL" id="JAJEPX010000031">
    <property type="protein sequence ID" value="MCC2177379.1"/>
    <property type="molecule type" value="Genomic_DNA"/>
</dbReference>
<dbReference type="Proteomes" id="UP001298753">
    <property type="component" value="Unassembled WGS sequence"/>
</dbReference>
<comment type="caution">
    <text evidence="2">The sequence shown here is derived from an EMBL/GenBank/DDBJ whole genome shotgun (WGS) entry which is preliminary data.</text>
</comment>
<evidence type="ECO:0000256" key="1">
    <source>
        <dbReference type="SAM" id="MobiDB-lite"/>
    </source>
</evidence>
<dbReference type="RefSeq" id="WP_227600942.1">
    <property type="nucleotide sequence ID" value="NZ_DBFEHX010000118.1"/>
</dbReference>
<organism evidence="2 3">
    <name type="scientific">Agathobaculum butyriciproducens</name>
    <dbReference type="NCBI Taxonomy" id="1628085"/>
    <lineage>
        <taxon>Bacteria</taxon>
        <taxon>Bacillati</taxon>
        <taxon>Bacillota</taxon>
        <taxon>Clostridia</taxon>
        <taxon>Eubacteriales</taxon>
        <taxon>Butyricicoccaceae</taxon>
        <taxon>Agathobaculum</taxon>
    </lineage>
</organism>
<proteinExistence type="predicted"/>
<keyword evidence="3" id="KW-1185">Reference proteome</keyword>
<dbReference type="GeneID" id="98660796"/>
<feature type="compositionally biased region" description="Polar residues" evidence="1">
    <location>
        <begin position="1"/>
        <end position="11"/>
    </location>
</feature>
<name>A0AAW4VZF3_9FIRM</name>
<evidence type="ECO:0000313" key="3">
    <source>
        <dbReference type="Proteomes" id="UP001298753"/>
    </source>
</evidence>
<reference evidence="2 3" key="1">
    <citation type="submission" date="2021-10" db="EMBL/GenBank/DDBJ databases">
        <title>Anaerobic single-cell dispensing facilitates the cultivation of human gut bacteria.</title>
        <authorList>
            <person name="Afrizal A."/>
        </authorList>
    </citation>
    <scope>NUCLEOTIDE SEQUENCE [LARGE SCALE GENOMIC DNA]</scope>
    <source>
        <strain evidence="2 3">CLA-AA-H270</strain>
    </source>
</reference>
<accession>A0AAW4VZF3</accession>
<feature type="compositionally biased region" description="Low complexity" evidence="1">
    <location>
        <begin position="12"/>
        <end position="38"/>
    </location>
</feature>
<feature type="region of interest" description="Disordered" evidence="1">
    <location>
        <begin position="1"/>
        <end position="42"/>
    </location>
</feature>